<comment type="caution">
    <text evidence="3">The sequence shown here is derived from an EMBL/GenBank/DDBJ whole genome shotgun (WGS) entry which is preliminary data.</text>
</comment>
<evidence type="ECO:0000256" key="1">
    <source>
        <dbReference type="SAM" id="MobiDB-lite"/>
    </source>
</evidence>
<feature type="signal peptide" evidence="2">
    <location>
        <begin position="1"/>
        <end position="25"/>
    </location>
</feature>
<evidence type="ECO:0000313" key="3">
    <source>
        <dbReference type="EMBL" id="KAF8400597.1"/>
    </source>
</evidence>
<dbReference type="EMBL" id="JABCRI010000009">
    <property type="protein sequence ID" value="KAF8400597.1"/>
    <property type="molecule type" value="Genomic_DNA"/>
</dbReference>
<feature type="region of interest" description="Disordered" evidence="1">
    <location>
        <begin position="27"/>
        <end position="88"/>
    </location>
</feature>
<keyword evidence="4" id="KW-1185">Reference proteome</keyword>
<feature type="compositionally biased region" description="Pro residues" evidence="1">
    <location>
        <begin position="75"/>
        <end position="88"/>
    </location>
</feature>
<reference evidence="3 4" key="1">
    <citation type="submission" date="2020-04" db="EMBL/GenBank/DDBJ databases">
        <title>Plant Genome Project.</title>
        <authorList>
            <person name="Zhang R.-G."/>
        </authorList>
    </citation>
    <scope>NUCLEOTIDE SEQUENCE [LARGE SCALE GENOMIC DNA]</scope>
    <source>
        <strain evidence="3">YNK0</strain>
        <tissue evidence="3">Leaf</tissue>
    </source>
</reference>
<keyword evidence="2" id="KW-0732">Signal</keyword>
<feature type="chain" id="PRO_5032791607" evidence="2">
    <location>
        <begin position="26"/>
        <end position="88"/>
    </location>
</feature>
<name>A0A834ZE51_TETSI</name>
<dbReference type="AlphaFoldDB" id="A0A834ZE51"/>
<dbReference type="Proteomes" id="UP000655225">
    <property type="component" value="Unassembled WGS sequence"/>
</dbReference>
<organism evidence="3 4">
    <name type="scientific">Tetracentron sinense</name>
    <name type="common">Spur-leaf</name>
    <dbReference type="NCBI Taxonomy" id="13715"/>
    <lineage>
        <taxon>Eukaryota</taxon>
        <taxon>Viridiplantae</taxon>
        <taxon>Streptophyta</taxon>
        <taxon>Embryophyta</taxon>
        <taxon>Tracheophyta</taxon>
        <taxon>Spermatophyta</taxon>
        <taxon>Magnoliopsida</taxon>
        <taxon>Trochodendrales</taxon>
        <taxon>Trochodendraceae</taxon>
        <taxon>Tetracentron</taxon>
    </lineage>
</organism>
<proteinExistence type="predicted"/>
<accession>A0A834ZE51</accession>
<evidence type="ECO:0000256" key="2">
    <source>
        <dbReference type="SAM" id="SignalP"/>
    </source>
</evidence>
<sequence length="88" mass="9682">MAKLSTIVSFTLIMILLIGSHYCSASRPAPIKGMGKKEEQAPVSGLENSERKTKRDNSRWPRILQAGREEDVPRNSPPSPISPGNPRV</sequence>
<protein>
    <submittedName>
        <fullName evidence="3">Uncharacterized protein</fullName>
    </submittedName>
</protein>
<gene>
    <name evidence="3" type="ORF">HHK36_013896</name>
</gene>
<evidence type="ECO:0000313" key="4">
    <source>
        <dbReference type="Proteomes" id="UP000655225"/>
    </source>
</evidence>
<feature type="compositionally biased region" description="Basic and acidic residues" evidence="1">
    <location>
        <begin position="48"/>
        <end position="59"/>
    </location>
</feature>